<feature type="domain" description="Serine aminopeptidase S33" evidence="2">
    <location>
        <begin position="161"/>
        <end position="268"/>
    </location>
</feature>
<dbReference type="Gene3D" id="3.40.50.1820">
    <property type="entry name" value="alpha/beta hydrolase"/>
    <property type="match status" value="1"/>
</dbReference>
<feature type="compositionally biased region" description="Polar residues" evidence="1">
    <location>
        <begin position="25"/>
        <end position="42"/>
    </location>
</feature>
<proteinExistence type="predicted"/>
<dbReference type="AlphaFoldDB" id="A0A7S3LS92"/>
<evidence type="ECO:0000259" key="2">
    <source>
        <dbReference type="Pfam" id="PF12146"/>
    </source>
</evidence>
<dbReference type="Pfam" id="PF12146">
    <property type="entry name" value="Hydrolase_4"/>
    <property type="match status" value="1"/>
</dbReference>
<dbReference type="InterPro" id="IPR052920">
    <property type="entry name" value="DNA-binding_regulatory"/>
</dbReference>
<evidence type="ECO:0000313" key="3">
    <source>
        <dbReference type="EMBL" id="CAE0439298.1"/>
    </source>
</evidence>
<protein>
    <recommendedName>
        <fullName evidence="2">Serine aminopeptidase S33 domain-containing protein</fullName>
    </recommendedName>
</protein>
<dbReference type="PANTHER" id="PTHR43358:SF4">
    <property type="entry name" value="ALPHA_BETA HYDROLASE FOLD-1 DOMAIN-CONTAINING PROTEIN"/>
    <property type="match status" value="1"/>
</dbReference>
<accession>A0A7S3LS92</accession>
<feature type="region of interest" description="Disordered" evidence="1">
    <location>
        <begin position="362"/>
        <end position="389"/>
    </location>
</feature>
<sequence length="488" mass="54243">MRECSKNAKRYSWEARIVYLYDTMGNRNSRNDSSPPAGNSLTDDAGNRSANDRQQVEQEEPRQPSTWQMIKYGYNEMVNAIIRPPRAEYTMEMLGPVKFVMNGVQFQRDDLELTNQFGKKVVCSHWEPAPQYRVKTRLPCIIYLHGNASCRAEALECLPLVLSSGLTLFSLDLSGSGKSDGEYISLGWYEREDVKTVVEYLRSCSGVSTIGLWGRSMGAVTALLHGYRDPSIACMILDSPFASLQQLARELVDHSQISIPKFAVGLALRMVRSSVKSRANFDINKLEPVKHADKCFIPALFGCAEGDVFIKPHHSKQIYDAYAGDKNLVTFSGDHNTPREEFFFHSASIFLKFTMIRPSEMELETSISPSNSNRTSDHPPELQQSMPHFDMPAPLSETGGGLGIQVGIPQPRKQNGDEIPQFLAQGTANMNDDYYEEAMIRHAIELSLAEQAQDENDAAIIISDTSSDAVIPPAPPETTPSVSAAQDS</sequence>
<evidence type="ECO:0000256" key="1">
    <source>
        <dbReference type="SAM" id="MobiDB-lite"/>
    </source>
</evidence>
<dbReference type="InterPro" id="IPR029058">
    <property type="entry name" value="AB_hydrolase_fold"/>
</dbReference>
<name>A0A7S3LS92_9STRA</name>
<reference evidence="3" key="1">
    <citation type="submission" date="2021-01" db="EMBL/GenBank/DDBJ databases">
        <authorList>
            <person name="Corre E."/>
            <person name="Pelletier E."/>
            <person name="Niang G."/>
            <person name="Scheremetjew M."/>
            <person name="Finn R."/>
            <person name="Kale V."/>
            <person name="Holt S."/>
            <person name="Cochrane G."/>
            <person name="Meng A."/>
            <person name="Brown T."/>
            <person name="Cohen L."/>
        </authorList>
    </citation>
    <scope>NUCLEOTIDE SEQUENCE</scope>
    <source>
        <strain evidence="3">GSBS06</strain>
    </source>
</reference>
<feature type="region of interest" description="Disordered" evidence="1">
    <location>
        <begin position="457"/>
        <end position="488"/>
    </location>
</feature>
<dbReference type="EMBL" id="HBIN01012625">
    <property type="protein sequence ID" value="CAE0439298.1"/>
    <property type="molecule type" value="Transcribed_RNA"/>
</dbReference>
<feature type="compositionally biased region" description="Polar residues" evidence="1">
    <location>
        <begin position="365"/>
        <end position="374"/>
    </location>
</feature>
<organism evidence="3">
    <name type="scientific">Aplanochytrium stocchinoi</name>
    <dbReference type="NCBI Taxonomy" id="215587"/>
    <lineage>
        <taxon>Eukaryota</taxon>
        <taxon>Sar</taxon>
        <taxon>Stramenopiles</taxon>
        <taxon>Bigyra</taxon>
        <taxon>Labyrinthulomycetes</taxon>
        <taxon>Thraustochytrida</taxon>
        <taxon>Thraustochytriidae</taxon>
        <taxon>Aplanochytrium</taxon>
    </lineage>
</organism>
<dbReference type="SUPFAM" id="SSF53474">
    <property type="entry name" value="alpha/beta-Hydrolases"/>
    <property type="match status" value="1"/>
</dbReference>
<dbReference type="InterPro" id="IPR022742">
    <property type="entry name" value="Hydrolase_4"/>
</dbReference>
<gene>
    <name evidence="3" type="ORF">ASTO00021_LOCUS9511</name>
</gene>
<feature type="compositionally biased region" description="Basic and acidic residues" evidence="1">
    <location>
        <begin position="50"/>
        <end position="62"/>
    </location>
</feature>
<feature type="region of interest" description="Disordered" evidence="1">
    <location>
        <begin position="25"/>
        <end position="65"/>
    </location>
</feature>
<feature type="compositionally biased region" description="Polar residues" evidence="1">
    <location>
        <begin position="479"/>
        <end position="488"/>
    </location>
</feature>
<dbReference type="PANTHER" id="PTHR43358">
    <property type="entry name" value="ALPHA/BETA-HYDROLASE"/>
    <property type="match status" value="1"/>
</dbReference>